<keyword evidence="5" id="KW-0560">Oxidoreductase</keyword>
<dbReference type="InterPro" id="IPR001227">
    <property type="entry name" value="Ac_transferase_dom_sf"/>
</dbReference>
<evidence type="ECO:0000256" key="6">
    <source>
        <dbReference type="ARBA" id="ARBA00023268"/>
    </source>
</evidence>
<dbReference type="Proteomes" id="UP001172155">
    <property type="component" value="Unassembled WGS sequence"/>
</dbReference>
<evidence type="ECO:0000313" key="12">
    <source>
        <dbReference type="EMBL" id="KAK0754379.1"/>
    </source>
</evidence>
<dbReference type="Pfam" id="PF08659">
    <property type="entry name" value="KR"/>
    <property type="match status" value="1"/>
</dbReference>
<dbReference type="PANTHER" id="PTHR43775:SF29">
    <property type="entry name" value="ASPERFURANONE POLYKETIDE SYNTHASE AFOG-RELATED"/>
    <property type="match status" value="1"/>
</dbReference>
<dbReference type="PROSITE" id="PS52019">
    <property type="entry name" value="PKS_MFAS_DH"/>
    <property type="match status" value="1"/>
</dbReference>
<dbReference type="SMART" id="SM00827">
    <property type="entry name" value="PKS_AT"/>
    <property type="match status" value="1"/>
</dbReference>
<dbReference type="PROSITE" id="PS52004">
    <property type="entry name" value="KS3_2"/>
    <property type="match status" value="1"/>
</dbReference>
<evidence type="ECO:0000259" key="10">
    <source>
        <dbReference type="PROSITE" id="PS52004"/>
    </source>
</evidence>
<dbReference type="SUPFAM" id="SSF53901">
    <property type="entry name" value="Thiolase-like"/>
    <property type="match status" value="1"/>
</dbReference>
<dbReference type="InterPro" id="IPR013968">
    <property type="entry name" value="PKS_KR"/>
</dbReference>
<dbReference type="InterPro" id="IPR013154">
    <property type="entry name" value="ADH-like_N"/>
</dbReference>
<dbReference type="EMBL" id="JAUKUD010000001">
    <property type="protein sequence ID" value="KAK0754379.1"/>
    <property type="molecule type" value="Genomic_DNA"/>
</dbReference>
<evidence type="ECO:0000256" key="4">
    <source>
        <dbReference type="ARBA" id="ARBA00022857"/>
    </source>
</evidence>
<keyword evidence="1" id="KW-0596">Phosphopantetheine</keyword>
<organism evidence="12 13">
    <name type="scientific">Schizothecium vesticola</name>
    <dbReference type="NCBI Taxonomy" id="314040"/>
    <lineage>
        <taxon>Eukaryota</taxon>
        <taxon>Fungi</taxon>
        <taxon>Dikarya</taxon>
        <taxon>Ascomycota</taxon>
        <taxon>Pezizomycotina</taxon>
        <taxon>Sordariomycetes</taxon>
        <taxon>Sordariomycetidae</taxon>
        <taxon>Sordariales</taxon>
        <taxon>Schizotheciaceae</taxon>
        <taxon>Schizothecium</taxon>
    </lineage>
</organism>
<dbReference type="SMART" id="SM00826">
    <property type="entry name" value="PKS_DH"/>
    <property type="match status" value="1"/>
</dbReference>
<dbReference type="Pfam" id="PF00698">
    <property type="entry name" value="Acyl_transf_1"/>
    <property type="match status" value="1"/>
</dbReference>
<dbReference type="InterPro" id="IPR016039">
    <property type="entry name" value="Thiolase-like"/>
</dbReference>
<dbReference type="Gene3D" id="1.10.1200.10">
    <property type="entry name" value="ACP-like"/>
    <property type="match status" value="1"/>
</dbReference>
<dbReference type="SMART" id="SM00822">
    <property type="entry name" value="PKS_KR"/>
    <property type="match status" value="1"/>
</dbReference>
<dbReference type="GO" id="GO:0044550">
    <property type="term" value="P:secondary metabolite biosynthetic process"/>
    <property type="evidence" value="ECO:0007669"/>
    <property type="project" value="TreeGrafter"/>
</dbReference>
<name>A0AA40KCQ1_9PEZI</name>
<dbReference type="GO" id="GO:0031177">
    <property type="term" value="F:phosphopantetheine binding"/>
    <property type="evidence" value="ECO:0007669"/>
    <property type="project" value="InterPro"/>
</dbReference>
<dbReference type="Gene3D" id="3.40.50.720">
    <property type="entry name" value="NAD(P)-binding Rossmann-like Domain"/>
    <property type="match status" value="2"/>
</dbReference>
<dbReference type="Pfam" id="PF23297">
    <property type="entry name" value="ACP_SdgA_C"/>
    <property type="match status" value="1"/>
</dbReference>
<dbReference type="PROSITE" id="PS00012">
    <property type="entry name" value="PHOSPHOPANTETHEINE"/>
    <property type="match status" value="1"/>
</dbReference>
<dbReference type="InterPro" id="IPR014043">
    <property type="entry name" value="Acyl_transferase_dom"/>
</dbReference>
<feature type="active site" description="Proton donor; for dehydratase activity" evidence="8">
    <location>
        <position position="1175"/>
    </location>
</feature>
<evidence type="ECO:0000313" key="13">
    <source>
        <dbReference type="Proteomes" id="UP001172155"/>
    </source>
</evidence>
<accession>A0AA40KCQ1</accession>
<dbReference type="Pfam" id="PF13602">
    <property type="entry name" value="ADH_zinc_N_2"/>
    <property type="match status" value="1"/>
</dbReference>
<evidence type="ECO:0000256" key="1">
    <source>
        <dbReference type="ARBA" id="ARBA00022450"/>
    </source>
</evidence>
<dbReference type="InterPro" id="IPR036736">
    <property type="entry name" value="ACP-like_sf"/>
</dbReference>
<dbReference type="InterPro" id="IPR020807">
    <property type="entry name" value="PKS_DH"/>
</dbReference>
<dbReference type="SUPFAM" id="SSF55048">
    <property type="entry name" value="Probable ACP-binding domain of malonyl-CoA ACP transacylase"/>
    <property type="match status" value="1"/>
</dbReference>
<dbReference type="Gene3D" id="3.30.70.3290">
    <property type="match status" value="1"/>
</dbReference>
<keyword evidence="4" id="KW-0521">NADP</keyword>
<dbReference type="InterPro" id="IPR009081">
    <property type="entry name" value="PP-bd_ACP"/>
</dbReference>
<dbReference type="InterPro" id="IPR016036">
    <property type="entry name" value="Malonyl_transacylase_ACP-bd"/>
</dbReference>
<feature type="region of interest" description="N-terminal hotdog fold" evidence="8">
    <location>
        <begin position="941"/>
        <end position="1076"/>
    </location>
</feature>
<dbReference type="InterPro" id="IPR020843">
    <property type="entry name" value="ER"/>
</dbReference>
<dbReference type="GO" id="GO:1901336">
    <property type="term" value="P:lactone biosynthetic process"/>
    <property type="evidence" value="ECO:0007669"/>
    <property type="project" value="UniProtKB-ARBA"/>
</dbReference>
<dbReference type="GO" id="GO:0004315">
    <property type="term" value="F:3-oxoacyl-[acyl-carrier-protein] synthase activity"/>
    <property type="evidence" value="ECO:0007669"/>
    <property type="project" value="InterPro"/>
</dbReference>
<dbReference type="Gene3D" id="3.10.129.110">
    <property type="entry name" value="Polyketide synthase dehydratase"/>
    <property type="match status" value="1"/>
</dbReference>
<dbReference type="SMART" id="SM00823">
    <property type="entry name" value="PKS_PP"/>
    <property type="match status" value="1"/>
</dbReference>
<dbReference type="InterPro" id="IPR018201">
    <property type="entry name" value="Ketoacyl_synth_AS"/>
</dbReference>
<keyword evidence="2" id="KW-0597">Phosphoprotein</keyword>
<dbReference type="SUPFAM" id="SSF47336">
    <property type="entry name" value="ACP-like"/>
    <property type="match status" value="1"/>
</dbReference>
<evidence type="ECO:0000256" key="5">
    <source>
        <dbReference type="ARBA" id="ARBA00023002"/>
    </source>
</evidence>
<dbReference type="InterPro" id="IPR006162">
    <property type="entry name" value="Ppantetheine_attach_site"/>
</dbReference>
<gene>
    <name evidence="12" type="ORF">B0T18DRAFT_313924</name>
</gene>
<proteinExistence type="predicted"/>
<dbReference type="Pfam" id="PF02801">
    <property type="entry name" value="Ketoacyl-synt_C"/>
    <property type="match status" value="1"/>
</dbReference>
<dbReference type="GO" id="GO:0006633">
    <property type="term" value="P:fatty acid biosynthetic process"/>
    <property type="evidence" value="ECO:0007669"/>
    <property type="project" value="InterPro"/>
</dbReference>
<dbReference type="PROSITE" id="PS51257">
    <property type="entry name" value="PROKAR_LIPOPROTEIN"/>
    <property type="match status" value="1"/>
</dbReference>
<dbReference type="SMART" id="SM00825">
    <property type="entry name" value="PKS_KS"/>
    <property type="match status" value="1"/>
</dbReference>
<protein>
    <recommendedName>
        <fullName evidence="14">Polyketide synthase</fullName>
    </recommendedName>
</protein>
<comment type="caution">
    <text evidence="12">The sequence shown here is derived from an EMBL/GenBank/DDBJ whole genome shotgun (WGS) entry which is preliminary data.</text>
</comment>
<dbReference type="PROSITE" id="PS00606">
    <property type="entry name" value="KS3_1"/>
    <property type="match status" value="1"/>
</dbReference>
<dbReference type="InterPro" id="IPR049552">
    <property type="entry name" value="PKS_DH_N"/>
</dbReference>
<dbReference type="GO" id="GO:0004312">
    <property type="term" value="F:fatty acid synthase activity"/>
    <property type="evidence" value="ECO:0007669"/>
    <property type="project" value="TreeGrafter"/>
</dbReference>
<sequence length="2406" mass="261425">MTLIKDGENATNQIAIVGLACRYPGDVSTPTEFWDLLEKGRNGFSPASKRFNADAFYHPSKNKLHTIPTKGAHYLSQDISTFDATFFNITHAEAVVVDPQQRLALELCFEAFENAGITMEELSGSPTGCFMGCSSNDWHVAQTRDIDSTPRYVGRGAITELISNRVSWFLNLKGPSMTVNTACSSSLVAMHLGCQSIRAGESTMVAVGGVNMMLGPDAFMHLANQGFLGSDGICKTFDASGDGYGRGEGCGVVILKQLDDALRDGNPIRAIIRGSGCNQDGFTQGISLPSADAQARLIRDVYARAGLSMGETQYVECHGTGTKAGDPIELRAIGETIGQAVAARKGRRLIVGSVKPNIGHLEAGSGIAGVIKGVLALERGLLPPNLYFQTPNPDIHFDAWNLSVPTELAEWPWALVRRMSVNSFGMGGTNAHVILEDGSRYDTPTPANGDRIIDPKDDLDPSSPPLLFVLSASDQAGIARSARTLSLQLQRVAEKPTYLGNLAYTLGTRRSRMNWKSSYIASSRAELVKLLGGEDGSSATRSHVPPRIGFVFTGQGAQWARMGIGLARYAIFQNTVDAADTILAGMGCLWSVWGELRAPVGVSRIDRPEYSQPICTVLQIALVELLASWNVTPERVVGHSSGEIAAAYCAGVISMRDAIKIAYFRGIVSAHISGKGGMMAVGCSVDEAEDFISQVKTGKLVVSCINSPKNVTISGDIAGIAQLQCMLEEKAVFSRQLKVDNAYHSDHMHQAADLYGETITNIKTMGLADQGNYDAPIMISSVQASMVDGGELGPAYWVRNMVSPVLFDSGVREFVAPASQTRESPEEARVKVVDMVVEVGPHPALQSAFTETVETLGVGGILYHAALRRGQDAVASALELAGALYARGYRIDMAAVNAHDAANPKPATLCDLRPYPWNHTRRYWPESRQTREFVRRAHPRRSLVGAQITQPGVGEHLWRGYLRLSEEPWIRHHNIHSSILYPATAYLVMVIEAARQLADPGKALRAWKLRDIRIPAATVMTESVDVETSVHLRPHLLGTRTSDSSSWWEFSVSTSQDGGELQQKCHGLVSVVYEAANLDEHATRAASEELQSLVAAHESLESAQSAVEMTPESFYKATSAAGLLWGDQFRNITRLRVLGDNLHVTAEVTVPEHCESFSTGQAGGWTPLIHPTTLDSILQPVCGPLVARGRMSAFVPQCIDELEVSARISSDPGTRLRGYCAVEERGLREVCSDITFFDEQRSFVAVKLRGYSSTEIQDLERDAHDALKDVTRKLCARTAWEPAVDLLTGDEMARLFSTRNQSADDSSASAAVSAVMAVVHCDPSVSILEVADQTSESSLFKALERACPDRPAGSYTIAMPKLHADQTDPDGASCLEKEEGLHHVIDLECDDDAFPDIRNSKFDIVSISSINLFSPENAEHGGKLLSKLTRALNPRGRIVCEVHRHLDLSMVRRLFSDNGCKCETPNDNTSCLVFSTLPGHGDAAPQQQQQQQQQRLRTVLLLQSASATEAVSGLGSQVASRLREEAGLNITARSWDEEFPKVDEDLSSYTECISLLELEHPFLQDISAADYASLKTVLLQIPRLIWVTGIEGPSAELMVGMARTVRSEMPDRRIQTLKLSRQGLSDDGQVDLVVRLATSPTGDDEFFEQDGVLHVSRVVMDAAQDDRVHEHTYELTKLLPMDETPHPLRLAIHKAGLLDTLYFHPDDRTLQPLGENEVEIEVKASGVNFRDIMCTMGILPDTLLGCEASGIVRRAGTAVTKFHPGDRVCAQTRGAHATAVRAHESMCEMLPDRTSFAEGAAIGVVHCTAYHALVNLARLRPGQSVLIHSGAGGVGQAAIQLAQHLGLRIYTTVGSREKRALLRDEYGLRDDQIFSSRDTSFVTGIKRATDNRGVDCVLNSLAGELLRQSFYCLAPFGTFVEIGMRDVVGNTRLDMLPFAKQTTFTLINLWAMMNEAPQLMQSIVAETFANLAKGIIRAPVPLTVYPVAQHQEAFRLMQAGKHQGKLVLSYEGPNEVPVLRRPRDLLQLDPSATYLLVGGLGGLGRSLASMMVNSGARHLAFLSRHGAGSSAAARDTIDKLRADGCTVQVYKADLADRDSLNEALKSCARALPPVRGVVQMAMVLRDGVFANMTHDQWRDATRPKVQGTWNLHEAFPRHHDLDFFIILSSCAGVFGNRGQANYAAAGAYQDGLARYRRQLGLKAVSVDLGIMLDVGVLAEKGAAGDLVAMEQHLGIREYEFHGLMRAVINGQLRNDSATQIITGLATSAIVAKSGMPRPAYLCHPRFSHLALSNGSASQDGPAETVGARLREAKSKDEVTQIITDALIAKVAEMLRTPESEIDPARPLYTYGVDSLVAMEVRSWIVREIQVDVSLFEILLAVPMGQFAIGLAERKSIGNERGDGAAK</sequence>
<dbReference type="InterPro" id="IPR049900">
    <property type="entry name" value="PKS_mFAS_DH"/>
</dbReference>
<evidence type="ECO:0000256" key="2">
    <source>
        <dbReference type="ARBA" id="ARBA00022553"/>
    </source>
</evidence>
<dbReference type="Pfam" id="PF00109">
    <property type="entry name" value="ketoacyl-synt"/>
    <property type="match status" value="1"/>
</dbReference>
<dbReference type="CDD" id="cd00833">
    <property type="entry name" value="PKS"/>
    <property type="match status" value="1"/>
</dbReference>
<evidence type="ECO:0000256" key="7">
    <source>
        <dbReference type="ARBA" id="ARBA00023315"/>
    </source>
</evidence>
<dbReference type="Gene3D" id="3.40.47.10">
    <property type="match status" value="1"/>
</dbReference>
<dbReference type="CDD" id="cd05195">
    <property type="entry name" value="enoyl_red"/>
    <property type="match status" value="1"/>
</dbReference>
<dbReference type="InterPro" id="IPR011032">
    <property type="entry name" value="GroES-like_sf"/>
</dbReference>
<feature type="domain" description="Ketosynthase family 3 (KS3)" evidence="10">
    <location>
        <begin position="11"/>
        <end position="437"/>
    </location>
</feature>
<dbReference type="InterPro" id="IPR057326">
    <property type="entry name" value="KR_dom"/>
</dbReference>
<feature type="region of interest" description="C-terminal hotdog fold" evidence="8">
    <location>
        <begin position="1105"/>
        <end position="1262"/>
    </location>
</feature>
<dbReference type="InterPro" id="IPR020806">
    <property type="entry name" value="PKS_PP-bd"/>
</dbReference>
<keyword evidence="13" id="KW-1185">Reference proteome</keyword>
<evidence type="ECO:0000259" key="9">
    <source>
        <dbReference type="PROSITE" id="PS50075"/>
    </source>
</evidence>
<feature type="domain" description="Carrier" evidence="9">
    <location>
        <begin position="2317"/>
        <end position="2394"/>
    </location>
</feature>
<dbReference type="InterPro" id="IPR032821">
    <property type="entry name" value="PKS_assoc"/>
</dbReference>
<dbReference type="InterPro" id="IPR016035">
    <property type="entry name" value="Acyl_Trfase/lysoPLipase"/>
</dbReference>
<dbReference type="SUPFAM" id="SSF51735">
    <property type="entry name" value="NAD(P)-binding Rossmann-fold domains"/>
    <property type="match status" value="2"/>
</dbReference>
<evidence type="ECO:0000256" key="3">
    <source>
        <dbReference type="ARBA" id="ARBA00022679"/>
    </source>
</evidence>
<keyword evidence="6" id="KW-0511">Multifunctional enzyme</keyword>
<dbReference type="FunFam" id="3.40.50.720:FF:000209">
    <property type="entry name" value="Polyketide synthase Pks12"/>
    <property type="match status" value="1"/>
</dbReference>
<dbReference type="Gene3D" id="3.40.366.10">
    <property type="entry name" value="Malonyl-Coenzyme A Acyl Carrier Protein, domain 2"/>
    <property type="match status" value="1"/>
</dbReference>
<dbReference type="SUPFAM" id="SSF52151">
    <property type="entry name" value="FabD/lysophospholipase-like"/>
    <property type="match status" value="1"/>
</dbReference>
<dbReference type="SMART" id="SM00829">
    <property type="entry name" value="PKS_ER"/>
    <property type="match status" value="1"/>
</dbReference>
<dbReference type="InterPro" id="IPR029063">
    <property type="entry name" value="SAM-dependent_MTases_sf"/>
</dbReference>
<dbReference type="PANTHER" id="PTHR43775">
    <property type="entry name" value="FATTY ACID SYNTHASE"/>
    <property type="match status" value="1"/>
</dbReference>
<dbReference type="Pfam" id="PF08240">
    <property type="entry name" value="ADH_N"/>
    <property type="match status" value="1"/>
</dbReference>
<dbReference type="InterPro" id="IPR020841">
    <property type="entry name" value="PKS_Beta-ketoAc_synthase_dom"/>
</dbReference>
<dbReference type="PROSITE" id="PS50075">
    <property type="entry name" value="CARRIER"/>
    <property type="match status" value="1"/>
</dbReference>
<dbReference type="SUPFAM" id="SSF50129">
    <property type="entry name" value="GroES-like"/>
    <property type="match status" value="1"/>
</dbReference>
<evidence type="ECO:0000256" key="8">
    <source>
        <dbReference type="PROSITE-ProRule" id="PRU01363"/>
    </source>
</evidence>
<dbReference type="GO" id="GO:0016491">
    <property type="term" value="F:oxidoreductase activity"/>
    <property type="evidence" value="ECO:0007669"/>
    <property type="project" value="UniProtKB-KW"/>
</dbReference>
<feature type="domain" description="PKS/mFAS DH" evidence="11">
    <location>
        <begin position="941"/>
        <end position="1262"/>
    </location>
</feature>
<dbReference type="InterPro" id="IPR014030">
    <property type="entry name" value="Ketoacyl_synth_N"/>
</dbReference>
<dbReference type="InterPro" id="IPR036291">
    <property type="entry name" value="NAD(P)-bd_dom_sf"/>
</dbReference>
<dbReference type="Gene3D" id="3.90.180.10">
    <property type="entry name" value="Medium-chain alcohol dehydrogenases, catalytic domain"/>
    <property type="match status" value="1"/>
</dbReference>
<keyword evidence="7" id="KW-0012">Acyltransferase</keyword>
<dbReference type="InterPro" id="IPR049551">
    <property type="entry name" value="PKS_DH_C"/>
</dbReference>
<dbReference type="Pfam" id="PF16197">
    <property type="entry name" value="KAsynt_C_assoc"/>
    <property type="match status" value="1"/>
</dbReference>
<evidence type="ECO:0008006" key="14">
    <source>
        <dbReference type="Google" id="ProtNLM"/>
    </source>
</evidence>
<dbReference type="InterPro" id="IPR050091">
    <property type="entry name" value="PKS_NRPS_Biosynth_Enz"/>
</dbReference>
<dbReference type="InterPro" id="IPR014031">
    <property type="entry name" value="Ketoacyl_synth_C"/>
</dbReference>
<dbReference type="InterPro" id="IPR042104">
    <property type="entry name" value="PKS_dehydratase_sf"/>
</dbReference>
<dbReference type="SUPFAM" id="SSF53335">
    <property type="entry name" value="S-adenosyl-L-methionine-dependent methyltransferases"/>
    <property type="match status" value="1"/>
</dbReference>
<evidence type="ECO:0000259" key="11">
    <source>
        <dbReference type="PROSITE" id="PS52019"/>
    </source>
</evidence>
<keyword evidence="3" id="KW-0808">Transferase</keyword>
<reference evidence="12" key="1">
    <citation type="submission" date="2023-06" db="EMBL/GenBank/DDBJ databases">
        <title>Genome-scale phylogeny and comparative genomics of the fungal order Sordariales.</title>
        <authorList>
            <consortium name="Lawrence Berkeley National Laboratory"/>
            <person name="Hensen N."/>
            <person name="Bonometti L."/>
            <person name="Westerberg I."/>
            <person name="Brannstrom I.O."/>
            <person name="Guillou S."/>
            <person name="Cros-Aarteil S."/>
            <person name="Calhoun S."/>
            <person name="Haridas S."/>
            <person name="Kuo A."/>
            <person name="Mondo S."/>
            <person name="Pangilinan J."/>
            <person name="Riley R."/>
            <person name="LaButti K."/>
            <person name="Andreopoulos B."/>
            <person name="Lipzen A."/>
            <person name="Chen C."/>
            <person name="Yanf M."/>
            <person name="Daum C."/>
            <person name="Ng V."/>
            <person name="Clum A."/>
            <person name="Steindorff A."/>
            <person name="Ohm R."/>
            <person name="Martin F."/>
            <person name="Silar P."/>
            <person name="Natvig D."/>
            <person name="Lalanne C."/>
            <person name="Gautier V."/>
            <person name="Ament-velasquez S.L."/>
            <person name="Kruys A."/>
            <person name="Hutchinson M.I."/>
            <person name="Powell A.J."/>
            <person name="Barry K."/>
            <person name="Miller A.N."/>
            <person name="Grigoriev I.V."/>
            <person name="Debuchy R."/>
            <person name="Gladieux P."/>
            <person name="Thoren M.H."/>
            <person name="Johannesson H."/>
        </authorList>
    </citation>
    <scope>NUCLEOTIDE SEQUENCE</scope>
    <source>
        <strain evidence="12">SMH3187-1</strain>
    </source>
</reference>
<dbReference type="Pfam" id="PF14765">
    <property type="entry name" value="PS-DH"/>
    <property type="match status" value="1"/>
</dbReference>
<feature type="active site" description="Proton acceptor; for dehydratase activity" evidence="8">
    <location>
        <position position="973"/>
    </location>
</feature>
<dbReference type="Pfam" id="PF21089">
    <property type="entry name" value="PKS_DH_N"/>
    <property type="match status" value="1"/>
</dbReference>